<organism evidence="1 2">
    <name type="scientific">Paenibacillus pinisoli</name>
    <dbReference type="NCBI Taxonomy" id="1276110"/>
    <lineage>
        <taxon>Bacteria</taxon>
        <taxon>Bacillati</taxon>
        <taxon>Bacillota</taxon>
        <taxon>Bacilli</taxon>
        <taxon>Bacillales</taxon>
        <taxon>Paenibacillaceae</taxon>
        <taxon>Paenibacillus</taxon>
    </lineage>
</organism>
<name>A0A3A6PHB1_9BACL</name>
<dbReference type="EMBL" id="QXQB01000001">
    <property type="protein sequence ID" value="RJX40537.1"/>
    <property type="molecule type" value="Genomic_DNA"/>
</dbReference>
<dbReference type="InterPro" id="IPR029024">
    <property type="entry name" value="TerB-like"/>
</dbReference>
<evidence type="ECO:0000313" key="2">
    <source>
        <dbReference type="Proteomes" id="UP000267798"/>
    </source>
</evidence>
<keyword evidence="2" id="KW-1185">Reference proteome</keyword>
<dbReference type="Gene3D" id="1.10.3680.10">
    <property type="entry name" value="TerB-like"/>
    <property type="match status" value="1"/>
</dbReference>
<sequence length="136" mass="15663">MFLHFIVDRGHKEAFLDLAHRIASSDGFINRNERNYIQGWLVELGLEDWTPEARAHLSTAELLGNVQDDRIKNIFLAELLLLIFADGNFNDAEKQIANEIQRLFGCDDETFGKFRSWVEQMNALKVEGMKLVLHTS</sequence>
<reference evidence="1 2" key="1">
    <citation type="submission" date="2018-09" db="EMBL/GenBank/DDBJ databases">
        <title>Paenibacillus aracenensis nov. sp. isolated from a cave in southern Spain.</title>
        <authorList>
            <person name="Jurado V."/>
            <person name="Gutierrez-Patricio S."/>
            <person name="Gonzalez-Pimentel J.L."/>
            <person name="Miller A.Z."/>
            <person name="Laiz L."/>
            <person name="Saiz-Jimenez C."/>
        </authorList>
    </citation>
    <scope>NUCLEOTIDE SEQUENCE [LARGE SCALE GENOMIC DNA]</scope>
    <source>
        <strain evidence="1 2">JCM 19203</strain>
    </source>
</reference>
<dbReference type="RefSeq" id="WP_120106142.1">
    <property type="nucleotide sequence ID" value="NZ_QXQB01000001.1"/>
</dbReference>
<comment type="caution">
    <text evidence="1">The sequence shown here is derived from an EMBL/GenBank/DDBJ whole genome shotgun (WGS) entry which is preliminary data.</text>
</comment>
<dbReference type="AlphaFoldDB" id="A0A3A6PHB1"/>
<proteinExistence type="predicted"/>
<dbReference type="OrthoDB" id="1934251at2"/>
<gene>
    <name evidence="1" type="ORF">D3P09_00495</name>
</gene>
<evidence type="ECO:0000313" key="1">
    <source>
        <dbReference type="EMBL" id="RJX40537.1"/>
    </source>
</evidence>
<dbReference type="SUPFAM" id="SSF158682">
    <property type="entry name" value="TerB-like"/>
    <property type="match status" value="1"/>
</dbReference>
<protein>
    <submittedName>
        <fullName evidence="1">TerB family tellurite resistance protein</fullName>
    </submittedName>
</protein>
<dbReference type="Proteomes" id="UP000267798">
    <property type="component" value="Unassembled WGS sequence"/>
</dbReference>
<accession>A0A3A6PHB1</accession>